<feature type="transmembrane region" description="Helical" evidence="5">
    <location>
        <begin position="363"/>
        <end position="381"/>
    </location>
</feature>
<feature type="transmembrane region" description="Helical" evidence="5">
    <location>
        <begin position="43"/>
        <end position="63"/>
    </location>
</feature>
<dbReference type="Proteomes" id="UP000244152">
    <property type="component" value="Unassembled WGS sequence"/>
</dbReference>
<name>A0A2T5IID2_9PROT</name>
<dbReference type="PANTHER" id="PTHR37422">
    <property type="entry name" value="TEICHURONIC ACID BIOSYNTHESIS PROTEIN TUAE"/>
    <property type="match status" value="1"/>
</dbReference>
<evidence type="ECO:0000256" key="4">
    <source>
        <dbReference type="ARBA" id="ARBA00023136"/>
    </source>
</evidence>
<dbReference type="Pfam" id="PF19358">
    <property type="entry name" value="DUF5935"/>
    <property type="match status" value="1"/>
</dbReference>
<dbReference type="InterPro" id="IPR017528">
    <property type="entry name" value="CHP03097O-antigen_lig-rel"/>
</dbReference>
<feature type="domain" description="DUF5935" evidence="7">
    <location>
        <begin position="1"/>
        <end position="187"/>
    </location>
</feature>
<feature type="transmembrane region" description="Helical" evidence="5">
    <location>
        <begin position="169"/>
        <end position="185"/>
    </location>
</feature>
<reference evidence="8 9" key="1">
    <citation type="submission" date="2018-04" db="EMBL/GenBank/DDBJ databases">
        <title>Active sludge and wastewater microbial communities from Klosterneuburg, Austria.</title>
        <authorList>
            <person name="Wagner M."/>
        </authorList>
    </citation>
    <scope>NUCLEOTIDE SEQUENCE [LARGE SCALE GENOMIC DNA]</scope>
    <source>
        <strain evidence="8 9">Nl12</strain>
    </source>
</reference>
<evidence type="ECO:0000256" key="1">
    <source>
        <dbReference type="ARBA" id="ARBA00004141"/>
    </source>
</evidence>
<accession>A0A2T5IID2</accession>
<dbReference type="InterPro" id="IPR045979">
    <property type="entry name" value="DUF5935"/>
</dbReference>
<evidence type="ECO:0000256" key="5">
    <source>
        <dbReference type="SAM" id="Phobius"/>
    </source>
</evidence>
<keyword evidence="8" id="KW-0436">Ligase</keyword>
<keyword evidence="3 5" id="KW-1133">Transmembrane helix</keyword>
<feature type="transmembrane region" description="Helical" evidence="5">
    <location>
        <begin position="75"/>
        <end position="95"/>
    </location>
</feature>
<proteinExistence type="predicted"/>
<dbReference type="GO" id="GO:0016874">
    <property type="term" value="F:ligase activity"/>
    <property type="evidence" value="ECO:0007669"/>
    <property type="project" value="UniProtKB-KW"/>
</dbReference>
<evidence type="ECO:0000256" key="3">
    <source>
        <dbReference type="ARBA" id="ARBA00022989"/>
    </source>
</evidence>
<dbReference type="InterPro" id="IPR007016">
    <property type="entry name" value="O-antigen_ligase-rel_domated"/>
</dbReference>
<dbReference type="InterPro" id="IPR051533">
    <property type="entry name" value="WaaL-like"/>
</dbReference>
<evidence type="ECO:0000313" key="8">
    <source>
        <dbReference type="EMBL" id="PTQ83559.1"/>
    </source>
</evidence>
<keyword evidence="2 5" id="KW-0812">Transmembrane</keyword>
<keyword evidence="4 5" id="KW-0472">Membrane</keyword>
<evidence type="ECO:0000259" key="7">
    <source>
        <dbReference type="Pfam" id="PF19358"/>
    </source>
</evidence>
<dbReference type="AlphaFoldDB" id="A0A2T5IID2"/>
<protein>
    <submittedName>
        <fullName evidence="8">Putative O-glycosylation ligase (Exosortase A-associated)</fullName>
    </submittedName>
</protein>
<dbReference type="EMBL" id="QAOK01000001">
    <property type="protein sequence ID" value="PTQ83559.1"/>
    <property type="molecule type" value="Genomic_DNA"/>
</dbReference>
<comment type="subcellular location">
    <subcellularLocation>
        <location evidence="1">Membrane</location>
        <topology evidence="1">Multi-pass membrane protein</topology>
    </subcellularLocation>
</comment>
<comment type="caution">
    <text evidence="8">The sequence shown here is derived from an EMBL/GenBank/DDBJ whole genome shotgun (WGS) entry which is preliminary data.</text>
</comment>
<feature type="transmembrane region" description="Helical" evidence="5">
    <location>
        <begin position="236"/>
        <end position="253"/>
    </location>
</feature>
<feature type="transmembrane region" description="Helical" evidence="5">
    <location>
        <begin position="128"/>
        <end position="149"/>
    </location>
</feature>
<dbReference type="Pfam" id="PF04932">
    <property type="entry name" value="Wzy_C"/>
    <property type="match status" value="1"/>
</dbReference>
<dbReference type="RefSeq" id="WP_107761056.1">
    <property type="nucleotide sequence ID" value="NZ_QAOK01000001.1"/>
</dbReference>
<dbReference type="GO" id="GO:0016020">
    <property type="term" value="C:membrane"/>
    <property type="evidence" value="ECO:0007669"/>
    <property type="project" value="UniProtKB-SubCell"/>
</dbReference>
<evidence type="ECO:0000256" key="2">
    <source>
        <dbReference type="ARBA" id="ARBA00022692"/>
    </source>
</evidence>
<evidence type="ECO:0000313" key="9">
    <source>
        <dbReference type="Proteomes" id="UP000244152"/>
    </source>
</evidence>
<evidence type="ECO:0000259" key="6">
    <source>
        <dbReference type="Pfam" id="PF04932"/>
    </source>
</evidence>
<sequence>MRDILVTLLVFGGLPFIFKRPYIGVLMWVWISVMNPHTQGWGFATTFPFAALIGAVTIASLLFTKEFKNLPLTPITWVLIFFVLWMNVTTVFALYPTEAYLQWNKVMKIMLMTFVTFMLIKTKQQVQLLIWVIVISLGYYGVKGGIFTIKGGGTDRVWGPENTFIGGNNEIALALIMTIPLMHYLQSIVQKSWARHAFTVAMLLCAVAALGSYSRGALLAIAAMGMFLWLKSQHKLGLALLGIMAIPPLLAFMPEEWTQRMDTINTYEEDESVQGRFNAWWMAFNLAKDRPLTGGGFEVTMPELFYRYAPDPLDIHAAHSIYFQVLGEHGFVGLGLYLLLGLLTWRAGSWIVRNTAKRDGYKWAHSLATMIQVSLIGFYVGGAFLSLLYFDVPYYLMAAMVAIRVLVEKGLREEGGKVVEKATDQSVRTPQFGQVASSNQQFFVQNPGSNSMSVGKS</sequence>
<dbReference type="PANTHER" id="PTHR37422:SF13">
    <property type="entry name" value="LIPOPOLYSACCHARIDE BIOSYNTHESIS PROTEIN PA4999-RELATED"/>
    <property type="match status" value="1"/>
</dbReference>
<feature type="transmembrane region" description="Helical" evidence="5">
    <location>
        <begin position="101"/>
        <end position="121"/>
    </location>
</feature>
<organism evidence="8 9">
    <name type="scientific">Nitrosospira multiformis</name>
    <dbReference type="NCBI Taxonomy" id="1231"/>
    <lineage>
        <taxon>Bacteria</taxon>
        <taxon>Pseudomonadati</taxon>
        <taxon>Pseudomonadota</taxon>
        <taxon>Betaproteobacteria</taxon>
        <taxon>Nitrosomonadales</taxon>
        <taxon>Nitrosomonadaceae</taxon>
        <taxon>Nitrosospira</taxon>
    </lineage>
</organism>
<gene>
    <name evidence="8" type="ORF">C8R21_101253</name>
</gene>
<feature type="domain" description="O-antigen ligase-related" evidence="6">
    <location>
        <begin position="201"/>
        <end position="338"/>
    </location>
</feature>
<feature type="transmembrane region" description="Helical" evidence="5">
    <location>
        <begin position="197"/>
        <end position="230"/>
    </location>
</feature>
<dbReference type="NCBIfam" id="TIGR03097">
    <property type="entry name" value="PEP_O_lig_1"/>
    <property type="match status" value="1"/>
</dbReference>